<dbReference type="Gene3D" id="1.10.510.10">
    <property type="entry name" value="Transferase(Phosphotransferase) domain 1"/>
    <property type="match status" value="1"/>
</dbReference>
<dbReference type="Pfam" id="PF00069">
    <property type="entry name" value="Pkinase"/>
    <property type="match status" value="1"/>
</dbReference>
<name>A0A2Z6RUQ8_9GLOM</name>
<protein>
    <recommendedName>
        <fullName evidence="1">Protein kinase domain-containing protein</fullName>
    </recommendedName>
</protein>
<evidence type="ECO:0000259" key="1">
    <source>
        <dbReference type="PROSITE" id="PS50011"/>
    </source>
</evidence>
<dbReference type="InterPro" id="IPR051681">
    <property type="entry name" value="Ser/Thr_Kinases-Pseudokinases"/>
</dbReference>
<dbReference type="Proteomes" id="UP000247702">
    <property type="component" value="Unassembled WGS sequence"/>
</dbReference>
<dbReference type="EMBL" id="BEXD01003954">
    <property type="protein sequence ID" value="GBC04573.1"/>
    <property type="molecule type" value="Genomic_DNA"/>
</dbReference>
<dbReference type="SUPFAM" id="SSF56112">
    <property type="entry name" value="Protein kinase-like (PK-like)"/>
    <property type="match status" value="1"/>
</dbReference>
<keyword evidence="3" id="KW-1185">Reference proteome</keyword>
<dbReference type="PROSITE" id="PS50011">
    <property type="entry name" value="PROTEIN_KINASE_DOM"/>
    <property type="match status" value="1"/>
</dbReference>
<accession>A0A2Z6RUQ8</accession>
<proteinExistence type="predicted"/>
<sequence length="238" mass="28324">MSDICLYCQQPETDFKWCQNCNSERFQHGFYKWTNGFIKWWDNETQTWYRNFSYLNYINKNDHEIAKEENIKSPLNKNEMKGFHVVLKSLNDSSDIKDDFLNEQTSKSNYQFNEIHGVIPYMAPEILRGKPYTKAADIYSFGIVMWEFTSGTLPVYARYMKKCWDSDPSKRQTVDELYQIFSCWYGYFPKQELHKKTPVSNDEMKQLPKTIHEEKEINNETALLSESLENCIISNPEI</sequence>
<evidence type="ECO:0000313" key="2">
    <source>
        <dbReference type="EMBL" id="GBC04573.1"/>
    </source>
</evidence>
<organism evidence="2 3">
    <name type="scientific">Rhizophagus clarus</name>
    <dbReference type="NCBI Taxonomy" id="94130"/>
    <lineage>
        <taxon>Eukaryota</taxon>
        <taxon>Fungi</taxon>
        <taxon>Fungi incertae sedis</taxon>
        <taxon>Mucoromycota</taxon>
        <taxon>Glomeromycotina</taxon>
        <taxon>Glomeromycetes</taxon>
        <taxon>Glomerales</taxon>
        <taxon>Glomeraceae</taxon>
        <taxon>Rhizophagus</taxon>
    </lineage>
</organism>
<dbReference type="AlphaFoldDB" id="A0A2Z6RUQ8"/>
<dbReference type="InterPro" id="IPR011009">
    <property type="entry name" value="Kinase-like_dom_sf"/>
</dbReference>
<reference evidence="2 3" key="1">
    <citation type="submission" date="2017-11" db="EMBL/GenBank/DDBJ databases">
        <title>The genome of Rhizophagus clarus HR1 reveals common genetic basis of auxotrophy among arbuscular mycorrhizal fungi.</title>
        <authorList>
            <person name="Kobayashi Y."/>
        </authorList>
    </citation>
    <scope>NUCLEOTIDE SEQUENCE [LARGE SCALE GENOMIC DNA]</scope>
    <source>
        <strain evidence="2 3">HR1</strain>
    </source>
</reference>
<feature type="domain" description="Protein kinase" evidence="1">
    <location>
        <begin position="1"/>
        <end position="238"/>
    </location>
</feature>
<comment type="caution">
    <text evidence="2">The sequence shown here is derived from an EMBL/GenBank/DDBJ whole genome shotgun (WGS) entry which is preliminary data.</text>
</comment>
<dbReference type="GO" id="GO:0004674">
    <property type="term" value="F:protein serine/threonine kinase activity"/>
    <property type="evidence" value="ECO:0007669"/>
    <property type="project" value="TreeGrafter"/>
</dbReference>
<dbReference type="GO" id="GO:0005524">
    <property type="term" value="F:ATP binding"/>
    <property type="evidence" value="ECO:0007669"/>
    <property type="project" value="InterPro"/>
</dbReference>
<dbReference type="InterPro" id="IPR000719">
    <property type="entry name" value="Prot_kinase_dom"/>
</dbReference>
<dbReference type="PANTHER" id="PTHR44329">
    <property type="entry name" value="SERINE/THREONINE-PROTEIN KINASE TNNI3K-RELATED"/>
    <property type="match status" value="1"/>
</dbReference>
<gene>
    <name evidence="2" type="ORF">RclHR1_05750005</name>
</gene>
<evidence type="ECO:0000313" key="3">
    <source>
        <dbReference type="Proteomes" id="UP000247702"/>
    </source>
</evidence>